<name>A0A974AB74_9BRAD</name>
<organism evidence="3">
    <name type="scientific">Bradyrhizobium quebecense</name>
    <dbReference type="NCBI Taxonomy" id="2748629"/>
    <lineage>
        <taxon>Bacteria</taxon>
        <taxon>Pseudomonadati</taxon>
        <taxon>Pseudomonadota</taxon>
        <taxon>Alphaproteobacteria</taxon>
        <taxon>Hyphomicrobiales</taxon>
        <taxon>Nitrobacteraceae</taxon>
        <taxon>Bradyrhizobium</taxon>
    </lineage>
</organism>
<keyword evidence="2" id="KW-0732">Signal</keyword>
<feature type="chain" id="PRO_5036708674" evidence="2">
    <location>
        <begin position="24"/>
        <end position="195"/>
    </location>
</feature>
<feature type="region of interest" description="Disordered" evidence="1">
    <location>
        <begin position="26"/>
        <end position="47"/>
    </location>
</feature>
<proteinExistence type="predicted"/>
<dbReference type="EMBL" id="JABWSX010000001">
    <property type="protein sequence ID" value="NVL05339.1"/>
    <property type="molecule type" value="Genomic_DNA"/>
</dbReference>
<protein>
    <submittedName>
        <fullName evidence="3">Invasion associated locus B family protein</fullName>
    </submittedName>
</protein>
<dbReference type="InterPro" id="IPR038696">
    <property type="entry name" value="IalB_sf"/>
</dbReference>
<feature type="signal peptide" evidence="2">
    <location>
        <begin position="1"/>
        <end position="23"/>
    </location>
</feature>
<dbReference type="Gene3D" id="2.60.40.1880">
    <property type="entry name" value="Invasion associated locus B (IalB) protein"/>
    <property type="match status" value="1"/>
</dbReference>
<evidence type="ECO:0000256" key="2">
    <source>
        <dbReference type="SAM" id="SignalP"/>
    </source>
</evidence>
<evidence type="ECO:0000313" key="3">
    <source>
        <dbReference type="EMBL" id="NVL05339.1"/>
    </source>
</evidence>
<gene>
    <name evidence="3" type="ORF">HU230_06370</name>
</gene>
<comment type="caution">
    <text evidence="3">The sequence shown here is derived from an EMBL/GenBank/DDBJ whole genome shotgun (WGS) entry which is preliminary data.</text>
</comment>
<dbReference type="AlphaFoldDB" id="A0A974AB74"/>
<evidence type="ECO:0000256" key="1">
    <source>
        <dbReference type="SAM" id="MobiDB-lite"/>
    </source>
</evidence>
<dbReference type="InterPro" id="IPR010642">
    <property type="entry name" value="Invasion_prot_B"/>
</dbReference>
<sequence length="195" mass="21013">MANPALASLLVVFVLGASSIADSEARDKSSVTSKPIAGEASPRGERTTKDIKYGDWRKLCFKAGGAKTLCRTTITGTFETGQMAVRVDLVEREGDRTARLQLFVPVGMYLQIPAKLTVDHGPPYSIPYSWCLANACIAADVADPRMIKELEAGHTLELLVVDSSLLSLKTVLPLAQFADVHRSAPAPTLEQDVDE</sequence>
<reference evidence="3" key="1">
    <citation type="submission" date="2020-06" db="EMBL/GenBank/DDBJ databases">
        <title>Whole Genome Sequence of Bradyrhizobium sp. Strain 66S1MB.</title>
        <authorList>
            <person name="Bromfield E."/>
            <person name="Cloutier S."/>
        </authorList>
    </citation>
    <scope>NUCLEOTIDE SEQUENCE</scope>
    <source>
        <strain evidence="3">66S1MB</strain>
    </source>
</reference>
<dbReference type="Pfam" id="PF06776">
    <property type="entry name" value="IalB"/>
    <property type="match status" value="1"/>
</dbReference>
<accession>A0A974AB74</accession>